<dbReference type="CDD" id="cd06261">
    <property type="entry name" value="TM_PBP2"/>
    <property type="match status" value="1"/>
</dbReference>
<keyword evidence="3" id="KW-1003">Cell membrane</keyword>
<comment type="caution">
    <text evidence="9">The sequence shown here is derived from an EMBL/GenBank/DDBJ whole genome shotgun (WGS) entry which is preliminary data.</text>
</comment>
<dbReference type="OrthoDB" id="3173654at2"/>
<dbReference type="SUPFAM" id="SSF161098">
    <property type="entry name" value="MetI-like"/>
    <property type="match status" value="1"/>
</dbReference>
<dbReference type="GO" id="GO:0005886">
    <property type="term" value="C:plasma membrane"/>
    <property type="evidence" value="ECO:0007669"/>
    <property type="project" value="UniProtKB-SubCell"/>
</dbReference>
<evidence type="ECO:0000256" key="6">
    <source>
        <dbReference type="ARBA" id="ARBA00023136"/>
    </source>
</evidence>
<evidence type="ECO:0000256" key="5">
    <source>
        <dbReference type="ARBA" id="ARBA00022989"/>
    </source>
</evidence>
<dbReference type="PANTHER" id="PTHR30151">
    <property type="entry name" value="ALKANE SULFONATE ABC TRANSPORTER-RELATED, MEMBRANE SUBUNIT"/>
    <property type="match status" value="1"/>
</dbReference>
<gene>
    <name evidence="9" type="ORF">FNH06_20405</name>
</gene>
<protein>
    <submittedName>
        <fullName evidence="9">ABC transporter permease</fullName>
    </submittedName>
</protein>
<feature type="transmembrane region" description="Helical" evidence="7">
    <location>
        <begin position="158"/>
        <end position="177"/>
    </location>
</feature>
<dbReference type="GO" id="GO:0055085">
    <property type="term" value="P:transmembrane transport"/>
    <property type="evidence" value="ECO:0007669"/>
    <property type="project" value="InterPro"/>
</dbReference>
<feature type="transmembrane region" description="Helical" evidence="7">
    <location>
        <begin position="41"/>
        <end position="64"/>
    </location>
</feature>
<feature type="transmembrane region" description="Helical" evidence="7">
    <location>
        <begin position="132"/>
        <end position="152"/>
    </location>
</feature>
<keyword evidence="2 7" id="KW-0813">Transport</keyword>
<dbReference type="InterPro" id="IPR035906">
    <property type="entry name" value="MetI-like_sf"/>
</dbReference>
<reference evidence="9 10" key="1">
    <citation type="submission" date="2019-07" db="EMBL/GenBank/DDBJ databases">
        <title>New species of Amycolatopsis and Streptomyces.</title>
        <authorList>
            <person name="Duangmal K."/>
            <person name="Teo W.F.A."/>
            <person name="Lipun K."/>
        </authorList>
    </citation>
    <scope>NUCLEOTIDE SEQUENCE [LARGE SCALE GENOMIC DNA]</scope>
    <source>
        <strain evidence="9 10">JCM 30562</strain>
    </source>
</reference>
<evidence type="ECO:0000256" key="2">
    <source>
        <dbReference type="ARBA" id="ARBA00022448"/>
    </source>
</evidence>
<feature type="domain" description="ABC transmembrane type-1" evidence="8">
    <location>
        <begin position="92"/>
        <end position="276"/>
    </location>
</feature>
<evidence type="ECO:0000256" key="7">
    <source>
        <dbReference type="RuleBase" id="RU363032"/>
    </source>
</evidence>
<dbReference type="InterPro" id="IPR000515">
    <property type="entry name" value="MetI-like"/>
</dbReference>
<evidence type="ECO:0000313" key="10">
    <source>
        <dbReference type="Proteomes" id="UP000318578"/>
    </source>
</evidence>
<evidence type="ECO:0000259" key="8">
    <source>
        <dbReference type="PROSITE" id="PS50928"/>
    </source>
</evidence>
<evidence type="ECO:0000256" key="3">
    <source>
        <dbReference type="ARBA" id="ARBA00022475"/>
    </source>
</evidence>
<keyword evidence="4 7" id="KW-0812">Transmembrane</keyword>
<evidence type="ECO:0000256" key="4">
    <source>
        <dbReference type="ARBA" id="ARBA00022692"/>
    </source>
</evidence>
<keyword evidence="10" id="KW-1185">Reference proteome</keyword>
<dbReference type="PANTHER" id="PTHR30151:SF0">
    <property type="entry name" value="ABC TRANSPORTER PERMEASE PROTEIN MJ0413-RELATED"/>
    <property type="match status" value="1"/>
</dbReference>
<organism evidence="9 10">
    <name type="scientific">Amycolatopsis acidiphila</name>
    <dbReference type="NCBI Taxonomy" id="715473"/>
    <lineage>
        <taxon>Bacteria</taxon>
        <taxon>Bacillati</taxon>
        <taxon>Actinomycetota</taxon>
        <taxon>Actinomycetes</taxon>
        <taxon>Pseudonocardiales</taxon>
        <taxon>Pseudonocardiaceae</taxon>
        <taxon>Amycolatopsis</taxon>
    </lineage>
</organism>
<comment type="similarity">
    <text evidence="7">Belongs to the binding-protein-dependent transport system permease family.</text>
</comment>
<dbReference type="RefSeq" id="WP_144641237.1">
    <property type="nucleotide sequence ID" value="NZ_BNAX01000001.1"/>
</dbReference>
<feature type="transmembrane region" description="Helical" evidence="7">
    <location>
        <begin position="99"/>
        <end position="120"/>
    </location>
</feature>
<keyword evidence="5 7" id="KW-1133">Transmembrane helix</keyword>
<dbReference type="Proteomes" id="UP000318578">
    <property type="component" value="Unassembled WGS sequence"/>
</dbReference>
<evidence type="ECO:0000256" key="1">
    <source>
        <dbReference type="ARBA" id="ARBA00004651"/>
    </source>
</evidence>
<feature type="transmembrane region" description="Helical" evidence="7">
    <location>
        <begin position="222"/>
        <end position="242"/>
    </location>
</feature>
<comment type="subcellular location">
    <subcellularLocation>
        <location evidence="1 7">Cell membrane</location>
        <topology evidence="1 7">Multi-pass membrane protein</topology>
    </subcellularLocation>
</comment>
<keyword evidence="6 7" id="KW-0472">Membrane</keyword>
<dbReference type="Gene3D" id="1.10.3720.10">
    <property type="entry name" value="MetI-like"/>
    <property type="match status" value="1"/>
</dbReference>
<accession>A0A558A8B8</accession>
<sequence>MSSLRTGEEPALMREAASPRPAPAGLVTVTRLGFWARYHKTVLGTAGVLAALLLWQLISAFGVIDPLYISSPIRIAQAAPTVFGTDDFVHHIGISAQEFGIGMLLVVVTGIPAGLLCGWYRPLRELTDPLISALYSTPVVALVPILVLVLGIGIPSKIAVVYLLAVWPVVINTTVGIRTIDPELIRMSRTFGARNGRVFRTVALPASVPHIVVGLKNGVARGIIAVVVGELYGASAGVGFYLNLTGQIFQTDRYYFAVVFLALAGVVMVVLLNTIENRFSAWKVDSDS</sequence>
<dbReference type="PROSITE" id="PS50928">
    <property type="entry name" value="ABC_TM1"/>
    <property type="match status" value="1"/>
</dbReference>
<dbReference type="EMBL" id="VJZA01000035">
    <property type="protein sequence ID" value="TVT20505.1"/>
    <property type="molecule type" value="Genomic_DNA"/>
</dbReference>
<evidence type="ECO:0000313" key="9">
    <source>
        <dbReference type="EMBL" id="TVT20505.1"/>
    </source>
</evidence>
<dbReference type="AlphaFoldDB" id="A0A558A8B8"/>
<feature type="transmembrane region" description="Helical" evidence="7">
    <location>
        <begin position="254"/>
        <end position="275"/>
    </location>
</feature>
<dbReference type="Pfam" id="PF00528">
    <property type="entry name" value="BPD_transp_1"/>
    <property type="match status" value="1"/>
</dbReference>
<proteinExistence type="inferred from homology"/>
<name>A0A558A8B8_9PSEU</name>